<dbReference type="InterPro" id="IPR036188">
    <property type="entry name" value="FAD/NAD-bd_sf"/>
</dbReference>
<evidence type="ECO:0000313" key="7">
    <source>
        <dbReference type="Proteomes" id="UP001174208"/>
    </source>
</evidence>
<evidence type="ECO:0000256" key="4">
    <source>
        <dbReference type="ARBA" id="ARBA00023002"/>
    </source>
</evidence>
<dbReference type="RefSeq" id="WP_301211924.1">
    <property type="nucleotide sequence ID" value="NZ_JAROCF010000001.1"/>
</dbReference>
<dbReference type="InterPro" id="IPR006076">
    <property type="entry name" value="FAD-dep_OxRdtase"/>
</dbReference>
<dbReference type="PANTHER" id="PTHR10961:SF46">
    <property type="entry name" value="PEROXISOMAL SARCOSINE OXIDASE"/>
    <property type="match status" value="1"/>
</dbReference>
<protein>
    <submittedName>
        <fullName evidence="6">FAD-dependent oxidoreductase</fullName>
    </submittedName>
</protein>
<dbReference type="EMBL" id="JAROCF010000001">
    <property type="protein sequence ID" value="MDN4616039.1"/>
    <property type="molecule type" value="Genomic_DNA"/>
</dbReference>
<sequence length="217" mass="23396">MTLVDRYGVGNTLSSSSGTTRLWRRIDTLAWRARALAQAVAAMERLEALVGARLQERRGLCRPRRAGAGRSWTRRAWEAGISCMPAPGLGYKVGLDRPLRALDDGDADREPDREPTAMIRERVARTLPGLPTTTGAAQVCSWTDSPDGDFVIDRLLSAVTIACGDSGEGFTFAALVGERVADLVEGRALPEAHARWSLGRFSGRTPASKAPSALGRH</sequence>
<evidence type="ECO:0000259" key="5">
    <source>
        <dbReference type="Pfam" id="PF01266"/>
    </source>
</evidence>
<feature type="domain" description="FAD dependent oxidoreductase" evidence="5">
    <location>
        <begin position="104"/>
        <end position="183"/>
    </location>
</feature>
<evidence type="ECO:0000256" key="1">
    <source>
        <dbReference type="ARBA" id="ARBA00001974"/>
    </source>
</evidence>
<evidence type="ECO:0000313" key="6">
    <source>
        <dbReference type="EMBL" id="MDN4616039.1"/>
    </source>
</evidence>
<keyword evidence="7" id="KW-1185">Reference proteome</keyword>
<dbReference type="Gene3D" id="3.50.50.60">
    <property type="entry name" value="FAD/NAD(P)-binding domain"/>
    <property type="match status" value="1"/>
</dbReference>
<dbReference type="PANTHER" id="PTHR10961">
    <property type="entry name" value="PEROXISOMAL SARCOSINE OXIDASE"/>
    <property type="match status" value="1"/>
</dbReference>
<evidence type="ECO:0000256" key="3">
    <source>
        <dbReference type="ARBA" id="ARBA00022827"/>
    </source>
</evidence>
<dbReference type="Gene3D" id="3.30.9.10">
    <property type="entry name" value="D-Amino Acid Oxidase, subunit A, domain 2"/>
    <property type="match status" value="1"/>
</dbReference>
<keyword evidence="4" id="KW-0560">Oxidoreductase</keyword>
<dbReference type="Proteomes" id="UP001174208">
    <property type="component" value="Unassembled WGS sequence"/>
</dbReference>
<keyword evidence="3" id="KW-0274">FAD</keyword>
<accession>A0ABT8KF05</accession>
<proteinExistence type="predicted"/>
<dbReference type="Pfam" id="PF01266">
    <property type="entry name" value="DAO"/>
    <property type="match status" value="1"/>
</dbReference>
<comment type="caution">
    <text evidence="6">The sequence shown here is derived from an EMBL/GenBank/DDBJ whole genome shotgun (WGS) entry which is preliminary data.</text>
</comment>
<reference evidence="6" key="1">
    <citation type="submission" date="2023-06" db="EMBL/GenBank/DDBJ databases">
        <title>MT1 and MT2 Draft Genomes of Novel Species.</title>
        <authorList>
            <person name="Venkateswaran K."/>
        </authorList>
    </citation>
    <scope>NUCLEOTIDE SEQUENCE</scope>
    <source>
        <strain evidence="6">F6_8S_P_1B</strain>
    </source>
</reference>
<organism evidence="6 7">
    <name type="scientific">Leifsonia williamsii</name>
    <dbReference type="NCBI Taxonomy" id="3035919"/>
    <lineage>
        <taxon>Bacteria</taxon>
        <taxon>Bacillati</taxon>
        <taxon>Actinomycetota</taxon>
        <taxon>Actinomycetes</taxon>
        <taxon>Micrococcales</taxon>
        <taxon>Microbacteriaceae</taxon>
        <taxon>Leifsonia</taxon>
    </lineage>
</organism>
<gene>
    <name evidence="6" type="ORF">P5G50_16435</name>
</gene>
<evidence type="ECO:0000256" key="2">
    <source>
        <dbReference type="ARBA" id="ARBA00022630"/>
    </source>
</evidence>
<comment type="cofactor">
    <cofactor evidence="1">
        <name>FAD</name>
        <dbReference type="ChEBI" id="CHEBI:57692"/>
    </cofactor>
</comment>
<name>A0ABT8KF05_9MICO</name>
<keyword evidence="2" id="KW-0285">Flavoprotein</keyword>
<dbReference type="InterPro" id="IPR045170">
    <property type="entry name" value="MTOX"/>
</dbReference>